<dbReference type="RefSeq" id="XP_023626407.1">
    <property type="nucleotide sequence ID" value="XM_023770639.1"/>
</dbReference>
<dbReference type="PANTHER" id="PTHR33930">
    <property type="entry name" value="ALKYL HYDROPEROXIDE REDUCTASE AHPD"/>
    <property type="match status" value="1"/>
</dbReference>
<protein>
    <recommendedName>
        <fullName evidence="1">Carboxymuconolactone decarboxylase-like domain-containing protein</fullName>
    </recommendedName>
</protein>
<name>A0A2D3V4A2_9PEZI</name>
<keyword evidence="3" id="KW-1185">Reference proteome</keyword>
<feature type="domain" description="Carboxymuconolactone decarboxylase-like" evidence="1">
    <location>
        <begin position="146"/>
        <end position="219"/>
    </location>
</feature>
<dbReference type="STRING" id="112498.A0A2D3V4A2"/>
<reference evidence="2 3" key="1">
    <citation type="submission" date="2016-03" db="EMBL/GenBank/DDBJ databases">
        <authorList>
            <person name="Ploux O."/>
        </authorList>
    </citation>
    <scope>NUCLEOTIDE SEQUENCE [LARGE SCALE GENOMIC DNA]</scope>
    <source>
        <strain evidence="2 3">URUG2</strain>
    </source>
</reference>
<evidence type="ECO:0000259" key="1">
    <source>
        <dbReference type="Pfam" id="PF02627"/>
    </source>
</evidence>
<accession>A0A2D3V4A2</accession>
<sequence length="263" mass="30087">MADLRRELIESGEEWSDAWENVLEFHPQYLAAYLRLRRIPVHDQYLSRKVQELILLAMGVRAHTAGALRAGAKIEEIMETLELTSVLGGDTLSVGVPLLMEVMEEGMGGGGFPRDFTDRQERLKANFEHHRGYWNPTWHFILRNAPRFMEAYTDYTSIAYRDNNNTLEPKVKFLIYIAIDCSTTHLFKPGLKHHIREALECGATQDEVLEVFELATLMGVQTVLIGASALKEELMRENTRQASVRLFNGDPIRFEPGRSGYQF</sequence>
<evidence type="ECO:0000313" key="2">
    <source>
        <dbReference type="EMBL" id="CZT19517.1"/>
    </source>
</evidence>
<dbReference type="OrthoDB" id="10250730at2759"/>
<organism evidence="2 3">
    <name type="scientific">Ramularia collo-cygni</name>
    <dbReference type="NCBI Taxonomy" id="112498"/>
    <lineage>
        <taxon>Eukaryota</taxon>
        <taxon>Fungi</taxon>
        <taxon>Dikarya</taxon>
        <taxon>Ascomycota</taxon>
        <taxon>Pezizomycotina</taxon>
        <taxon>Dothideomycetes</taxon>
        <taxon>Dothideomycetidae</taxon>
        <taxon>Mycosphaerellales</taxon>
        <taxon>Mycosphaerellaceae</taxon>
        <taxon>Ramularia</taxon>
    </lineage>
</organism>
<dbReference type="InterPro" id="IPR029032">
    <property type="entry name" value="AhpD-like"/>
</dbReference>
<proteinExistence type="predicted"/>
<dbReference type="PANTHER" id="PTHR33930:SF2">
    <property type="entry name" value="BLR3452 PROTEIN"/>
    <property type="match status" value="1"/>
</dbReference>
<dbReference type="Pfam" id="PF02627">
    <property type="entry name" value="CMD"/>
    <property type="match status" value="1"/>
</dbReference>
<dbReference type="AlphaFoldDB" id="A0A2D3V4A2"/>
<dbReference type="Proteomes" id="UP000225277">
    <property type="component" value="Unassembled WGS sequence"/>
</dbReference>
<dbReference type="Gene3D" id="1.20.1290.10">
    <property type="entry name" value="AhpD-like"/>
    <property type="match status" value="1"/>
</dbReference>
<evidence type="ECO:0000313" key="3">
    <source>
        <dbReference type="Proteomes" id="UP000225277"/>
    </source>
</evidence>
<dbReference type="InterPro" id="IPR003779">
    <property type="entry name" value="CMD-like"/>
</dbReference>
<dbReference type="GeneID" id="35600530"/>
<dbReference type="GO" id="GO:0051920">
    <property type="term" value="F:peroxiredoxin activity"/>
    <property type="evidence" value="ECO:0007669"/>
    <property type="project" value="InterPro"/>
</dbReference>
<gene>
    <name evidence="2" type="ORF">RCC_05368</name>
</gene>
<dbReference type="SUPFAM" id="SSF69118">
    <property type="entry name" value="AhpD-like"/>
    <property type="match status" value="1"/>
</dbReference>
<dbReference type="EMBL" id="FJUY01000007">
    <property type="protein sequence ID" value="CZT19517.1"/>
    <property type="molecule type" value="Genomic_DNA"/>
</dbReference>